<dbReference type="AlphaFoldDB" id="D6TUC4"/>
<evidence type="ECO:0000313" key="2">
    <source>
        <dbReference type="EMBL" id="EFH85221.1"/>
    </source>
</evidence>
<organism evidence="2 3">
    <name type="scientific">Ktedonobacter racemifer DSM 44963</name>
    <dbReference type="NCBI Taxonomy" id="485913"/>
    <lineage>
        <taxon>Bacteria</taxon>
        <taxon>Bacillati</taxon>
        <taxon>Chloroflexota</taxon>
        <taxon>Ktedonobacteria</taxon>
        <taxon>Ktedonobacterales</taxon>
        <taxon>Ktedonobacteraceae</taxon>
        <taxon>Ktedonobacter</taxon>
    </lineage>
</organism>
<evidence type="ECO:0000313" key="3">
    <source>
        <dbReference type="Proteomes" id="UP000004508"/>
    </source>
</evidence>
<protein>
    <submittedName>
        <fullName evidence="2">Uncharacterized protein</fullName>
    </submittedName>
</protein>
<evidence type="ECO:0000256" key="1">
    <source>
        <dbReference type="SAM" id="MobiDB-lite"/>
    </source>
</evidence>
<accession>D6TUC4</accession>
<dbReference type="Proteomes" id="UP000004508">
    <property type="component" value="Unassembled WGS sequence"/>
</dbReference>
<dbReference type="InParanoid" id="D6TUC4"/>
<dbReference type="EMBL" id="ADVG01000003">
    <property type="protein sequence ID" value="EFH85221.1"/>
    <property type="molecule type" value="Genomic_DNA"/>
</dbReference>
<name>D6TUC4_KTERA</name>
<proteinExistence type="predicted"/>
<keyword evidence="3" id="KW-1185">Reference proteome</keyword>
<gene>
    <name evidence="2" type="ORF">Krac_6396</name>
</gene>
<reference evidence="2 3" key="1">
    <citation type="journal article" date="2011" name="Stand. Genomic Sci.">
        <title>Non-contiguous finished genome sequence and contextual data of the filamentous soil bacterium Ktedonobacter racemifer type strain (SOSP1-21).</title>
        <authorList>
            <person name="Chang Y.J."/>
            <person name="Land M."/>
            <person name="Hauser L."/>
            <person name="Chertkov O."/>
            <person name="Del Rio T.G."/>
            <person name="Nolan M."/>
            <person name="Copeland A."/>
            <person name="Tice H."/>
            <person name="Cheng J.F."/>
            <person name="Lucas S."/>
            <person name="Han C."/>
            <person name="Goodwin L."/>
            <person name="Pitluck S."/>
            <person name="Ivanova N."/>
            <person name="Ovchinikova G."/>
            <person name="Pati A."/>
            <person name="Chen A."/>
            <person name="Palaniappan K."/>
            <person name="Mavromatis K."/>
            <person name="Liolios K."/>
            <person name="Brettin T."/>
            <person name="Fiebig A."/>
            <person name="Rohde M."/>
            <person name="Abt B."/>
            <person name="Goker M."/>
            <person name="Detter J.C."/>
            <person name="Woyke T."/>
            <person name="Bristow J."/>
            <person name="Eisen J.A."/>
            <person name="Markowitz V."/>
            <person name="Hugenholtz P."/>
            <person name="Kyrpides N.C."/>
            <person name="Klenk H.P."/>
            <person name="Lapidus A."/>
        </authorList>
    </citation>
    <scope>NUCLEOTIDE SEQUENCE [LARGE SCALE GENOMIC DNA]</scope>
    <source>
        <strain evidence="3">DSM 44963</strain>
    </source>
</reference>
<feature type="region of interest" description="Disordered" evidence="1">
    <location>
        <begin position="82"/>
        <end position="102"/>
    </location>
</feature>
<sequence>MVEMSVKVAHLSSDIANARSIHQHQDGAIQLSQKTGKRACACLAGIFPQAHISAMVKTVFNGIITNDKFCLSRTRHLPKKPARRGFSYERQYPSEATSFSVV</sequence>
<comment type="caution">
    <text evidence="2">The sequence shown here is derived from an EMBL/GenBank/DDBJ whole genome shotgun (WGS) entry which is preliminary data.</text>
</comment>